<dbReference type="RefSeq" id="WP_092679874.1">
    <property type="nucleotide sequence ID" value="NZ_FNMZ01000001.1"/>
</dbReference>
<feature type="region of interest" description="Disordered" evidence="1">
    <location>
        <begin position="193"/>
        <end position="218"/>
    </location>
</feature>
<name>A0A1H2T3X3_9RHOB</name>
<dbReference type="EMBL" id="FNMZ01000001">
    <property type="protein sequence ID" value="SDW38571.1"/>
    <property type="molecule type" value="Genomic_DNA"/>
</dbReference>
<dbReference type="OrthoDB" id="175605at2"/>
<feature type="region of interest" description="Disordered" evidence="1">
    <location>
        <begin position="49"/>
        <end position="75"/>
    </location>
</feature>
<feature type="compositionally biased region" description="Pro residues" evidence="1">
    <location>
        <begin position="209"/>
        <end position="218"/>
    </location>
</feature>
<organism evidence="3 4">
    <name type="scientific">Albimonas donghaensis</name>
    <dbReference type="NCBI Taxonomy" id="356660"/>
    <lineage>
        <taxon>Bacteria</taxon>
        <taxon>Pseudomonadati</taxon>
        <taxon>Pseudomonadota</taxon>
        <taxon>Alphaproteobacteria</taxon>
        <taxon>Rhodobacterales</taxon>
        <taxon>Paracoccaceae</taxon>
        <taxon>Albimonas</taxon>
    </lineage>
</organism>
<evidence type="ECO:0000313" key="4">
    <source>
        <dbReference type="Proteomes" id="UP000199118"/>
    </source>
</evidence>
<keyword evidence="4" id="KW-1185">Reference proteome</keyword>
<feature type="transmembrane region" description="Helical" evidence="2">
    <location>
        <begin position="21"/>
        <end position="39"/>
    </location>
</feature>
<feature type="compositionally biased region" description="Low complexity" evidence="1">
    <location>
        <begin position="762"/>
        <end position="785"/>
    </location>
</feature>
<evidence type="ECO:0000313" key="3">
    <source>
        <dbReference type="EMBL" id="SDW38571.1"/>
    </source>
</evidence>
<proteinExistence type="predicted"/>
<evidence type="ECO:0000256" key="1">
    <source>
        <dbReference type="SAM" id="MobiDB-lite"/>
    </source>
</evidence>
<accession>A0A1H2T3X3</accession>
<keyword evidence="2" id="KW-0472">Membrane</keyword>
<reference evidence="3 4" key="1">
    <citation type="submission" date="2016-10" db="EMBL/GenBank/DDBJ databases">
        <authorList>
            <person name="de Groot N.N."/>
        </authorList>
    </citation>
    <scope>NUCLEOTIDE SEQUENCE [LARGE SCALE GENOMIC DNA]</scope>
    <source>
        <strain evidence="3 4">DSM 17890</strain>
    </source>
</reference>
<keyword evidence="2" id="KW-0812">Transmembrane</keyword>
<protein>
    <submittedName>
        <fullName evidence="3">Uncharacterized protein</fullName>
    </submittedName>
</protein>
<keyword evidence="2" id="KW-1133">Transmembrane helix</keyword>
<dbReference type="STRING" id="356660.SAMN05444336_101879"/>
<dbReference type="Proteomes" id="UP000199118">
    <property type="component" value="Unassembled WGS sequence"/>
</dbReference>
<feature type="region of interest" description="Disordered" evidence="1">
    <location>
        <begin position="752"/>
        <end position="785"/>
    </location>
</feature>
<sequence>MSPNDPFGRAPGERRSLTRPLALAAIALGFAGLIGAGWLEFGDATRRPGPVVAPDPGAAPDARSPVADPVADPARAPARAARVEDLSPFERAFYHRGAAGVARLYRDGDRVGAELEVLRLVRRFPGVTSLRIAAVRLAAERGDAAAAATQFLAAAQAGLREIEPYATAPLYAGMRNEAAYALALKLLESRRAEETAAAPEDDAASDPPEVSPPPAHAPVPAPLVDGAAVIAAGNSEWSEIDGAVRAYISMPPAPQGPPPVIGGASPAAALLNRLIAAGRAAGNHGDFYENRDDDHSPFDLARFPLITPVEHAPEARVAGFARSAPLGLALTVAGKTAPPLFGNSSTAITKGEGWRSIARQMVSSPETAQELWREYASNQIYIYPEHRDHDPLYGDLFPANTPYQIVTQGSSWSDRAAMESVATILAAFRPETKAALVRERLIAPTVQMIWRRCQAGIVTDADYLSPRAHPSVFPPETVEPERMVRMANALLPEEIPPAPRLQLLDQRRPAKGVSLFGDGLSETLFETPSAIALLFRGVDERMRFTVTAAGSVDPNGRPLEFRWALMRGDPERVTIRPLGDDGQAAEITVDWQQDVPVPGDPALNSQRVEVAVFVDNGAWISAPAFVSVAFPPRQHRIYGPEGRLDMVDYDALSRQDVYADPLLWPLREWRDVALHDRQGRPLGWTRSADESFARFTRHGAQVTETDDLGRPVRAVSMAYPVLNEGPYQRRVAQLPAGRELLYDYAGPDDLQGVARLAPPRAPDAAAPSSDGAPPAPAATDAFSAD</sequence>
<gene>
    <name evidence="3" type="ORF">SAMN05444336_101879</name>
</gene>
<dbReference type="AlphaFoldDB" id="A0A1H2T3X3"/>
<evidence type="ECO:0000256" key="2">
    <source>
        <dbReference type="SAM" id="Phobius"/>
    </source>
</evidence>